<accession>A0AAW0QZ49</accession>
<dbReference type="Gene3D" id="2.40.50.40">
    <property type="match status" value="1"/>
</dbReference>
<organism evidence="3 4">
    <name type="scientific">Apiospora kogelbergensis</name>
    <dbReference type="NCBI Taxonomy" id="1337665"/>
    <lineage>
        <taxon>Eukaryota</taxon>
        <taxon>Fungi</taxon>
        <taxon>Dikarya</taxon>
        <taxon>Ascomycota</taxon>
        <taxon>Pezizomycotina</taxon>
        <taxon>Sordariomycetes</taxon>
        <taxon>Xylariomycetidae</taxon>
        <taxon>Amphisphaeriales</taxon>
        <taxon>Apiosporaceae</taxon>
        <taxon>Apiospora</taxon>
    </lineage>
</organism>
<dbReference type="InterPro" id="IPR023780">
    <property type="entry name" value="Chromo_domain"/>
</dbReference>
<dbReference type="Pfam" id="PF00385">
    <property type="entry name" value="Chromo"/>
    <property type="match status" value="1"/>
</dbReference>
<protein>
    <recommendedName>
        <fullName evidence="2">Chromo domain-containing protein</fullName>
    </recommendedName>
</protein>
<gene>
    <name evidence="3" type="ORF">PG999_004379</name>
</gene>
<comment type="subunit">
    <text evidence="1">Component of the NuA4 histone acetyltransferase complex.</text>
</comment>
<reference evidence="3 4" key="1">
    <citation type="submission" date="2023-01" db="EMBL/GenBank/DDBJ databases">
        <title>Analysis of 21 Apiospora genomes using comparative genomics revels a genus with tremendous synthesis potential of carbohydrate active enzymes and secondary metabolites.</title>
        <authorList>
            <person name="Sorensen T."/>
        </authorList>
    </citation>
    <scope>NUCLEOTIDE SEQUENCE [LARGE SCALE GENOMIC DNA]</scope>
    <source>
        <strain evidence="3 4">CBS 117206</strain>
    </source>
</reference>
<evidence type="ECO:0000313" key="3">
    <source>
        <dbReference type="EMBL" id="KAK8120259.1"/>
    </source>
</evidence>
<keyword evidence="4" id="KW-1185">Reference proteome</keyword>
<dbReference type="GO" id="GO:0006338">
    <property type="term" value="P:chromatin remodeling"/>
    <property type="evidence" value="ECO:0007669"/>
    <property type="project" value="UniProtKB-ARBA"/>
</dbReference>
<dbReference type="EMBL" id="JAQQWP010000004">
    <property type="protein sequence ID" value="KAK8120259.1"/>
    <property type="molecule type" value="Genomic_DNA"/>
</dbReference>
<evidence type="ECO:0000313" key="4">
    <source>
        <dbReference type="Proteomes" id="UP001392437"/>
    </source>
</evidence>
<dbReference type="InterPro" id="IPR000953">
    <property type="entry name" value="Chromo/chromo_shadow_dom"/>
</dbReference>
<sequence>MSGAKRIVRSRFLKNTYLYKIEIEARGQTEWKGEEDVQREDGSLLYEFWDERGGRDKCLRKSGICSLKYHVFDVLGYDFEKTMYEVQWVGYRPTDTTWESAEMVQTTTPPLLYRFWSKYWEKNCAIQEHEIDGCKKFAWGIGLALKYIYQSHMRAARDPSHIDPDSPFRKGRAKFTHAQVTEKDQEFVWSYITPTPQPLLLFSISFAVFSFDPSLSTAMATSSKSKNFHDVLGTFVEDTSSLQKIAREEHMLFWGLPVISIFCPTQRPIQSFEVFLRSGRDRLWDLLQREGYELETSSPEQRKHIFFHGKNKIQVHVVQDQEMDFLGLTSLESYVLATTMTTYGQHFMTWRHAVCVCPMLLDAKTSIALKIILKHGRPGPSISISEVKFAHQQGYRLPTAEGDAWENDEVCRERTLGDQYSRVVPVDGDTVPDAQDVSFDTTWKFSLVERVRHDAFRILRDGREQIIVPAV</sequence>
<dbReference type="Proteomes" id="UP001392437">
    <property type="component" value="Unassembled WGS sequence"/>
</dbReference>
<dbReference type="InterPro" id="IPR016197">
    <property type="entry name" value="Chromo-like_dom_sf"/>
</dbReference>
<dbReference type="PROSITE" id="PS50013">
    <property type="entry name" value="CHROMO_2"/>
    <property type="match status" value="1"/>
</dbReference>
<dbReference type="AlphaFoldDB" id="A0AAW0QZ49"/>
<name>A0AAW0QZ49_9PEZI</name>
<evidence type="ECO:0000259" key="2">
    <source>
        <dbReference type="PROSITE" id="PS50013"/>
    </source>
</evidence>
<evidence type="ECO:0000256" key="1">
    <source>
        <dbReference type="ARBA" id="ARBA00011353"/>
    </source>
</evidence>
<comment type="caution">
    <text evidence="3">The sequence shown here is derived from an EMBL/GenBank/DDBJ whole genome shotgun (WGS) entry which is preliminary data.</text>
</comment>
<dbReference type="SUPFAM" id="SSF54160">
    <property type="entry name" value="Chromo domain-like"/>
    <property type="match status" value="1"/>
</dbReference>
<dbReference type="CDD" id="cd00024">
    <property type="entry name" value="CD_CSD"/>
    <property type="match status" value="1"/>
</dbReference>
<feature type="domain" description="Chromo" evidence="2">
    <location>
        <begin position="69"/>
        <end position="127"/>
    </location>
</feature>
<proteinExistence type="predicted"/>